<keyword evidence="6 9" id="KW-0418">Kinase</keyword>
<dbReference type="SUPFAM" id="SSF56112">
    <property type="entry name" value="Protein kinase-like (PK-like)"/>
    <property type="match status" value="1"/>
</dbReference>
<evidence type="ECO:0000256" key="4">
    <source>
        <dbReference type="ARBA" id="ARBA00022679"/>
    </source>
</evidence>
<accession>A0A939HBK0</accession>
<dbReference type="GO" id="GO:0009086">
    <property type="term" value="P:methionine biosynthetic process"/>
    <property type="evidence" value="ECO:0007669"/>
    <property type="project" value="InterPro"/>
</dbReference>
<organism evidence="9 10">
    <name type="scientific">Proteiniclasticum aestuarii</name>
    <dbReference type="NCBI Taxonomy" id="2817862"/>
    <lineage>
        <taxon>Bacteria</taxon>
        <taxon>Bacillati</taxon>
        <taxon>Bacillota</taxon>
        <taxon>Clostridia</taxon>
        <taxon>Eubacteriales</taxon>
        <taxon>Clostridiaceae</taxon>
        <taxon>Proteiniclasticum</taxon>
    </lineage>
</organism>
<comment type="similarity">
    <text evidence="1">Belongs to the methylthioribose kinase family.</text>
</comment>
<name>A0A939HBK0_9CLOT</name>
<proteinExistence type="inferred from homology"/>
<evidence type="ECO:0000256" key="5">
    <source>
        <dbReference type="ARBA" id="ARBA00022741"/>
    </source>
</evidence>
<keyword evidence="4 9" id="KW-0808">Transferase</keyword>
<evidence type="ECO:0000313" key="9">
    <source>
        <dbReference type="EMBL" id="MBO1265428.1"/>
    </source>
</evidence>
<evidence type="ECO:0000256" key="6">
    <source>
        <dbReference type="ARBA" id="ARBA00022777"/>
    </source>
</evidence>
<protein>
    <recommendedName>
        <fullName evidence="3">S-methyl-5-thioribose kinase</fullName>
        <ecNumber evidence="3">2.7.1.100</ecNumber>
    </recommendedName>
</protein>
<dbReference type="InterPro" id="IPR002575">
    <property type="entry name" value="Aminoglycoside_PTrfase"/>
</dbReference>
<dbReference type="PIRSF" id="PIRSF031134">
    <property type="entry name" value="MTRK"/>
    <property type="match status" value="1"/>
</dbReference>
<evidence type="ECO:0000259" key="8">
    <source>
        <dbReference type="Pfam" id="PF01636"/>
    </source>
</evidence>
<evidence type="ECO:0000256" key="7">
    <source>
        <dbReference type="ARBA" id="ARBA00022840"/>
    </source>
</evidence>
<evidence type="ECO:0000256" key="3">
    <source>
        <dbReference type="ARBA" id="ARBA00012128"/>
    </source>
</evidence>
<keyword evidence="5" id="KW-0547">Nucleotide-binding</keyword>
<dbReference type="GO" id="GO:0046522">
    <property type="term" value="F:S-methyl-5-thioribose kinase activity"/>
    <property type="evidence" value="ECO:0007669"/>
    <property type="project" value="UniProtKB-EC"/>
</dbReference>
<dbReference type="InterPro" id="IPR009212">
    <property type="entry name" value="Methylthioribose_kinase"/>
</dbReference>
<comment type="subunit">
    <text evidence="2">Homodimer.</text>
</comment>
<sequence>MNKYNKHFLLDTHTVIEYVLDQLEYFGSQEKVEAMEIGDGNINYVFKVWNPESGKSIIIKQADTLLRSSGRPLDMYRNRIEAEILKIQGELSPESVPEIYHYDEKMYILAMEDISVYKNLRTEMLDGKTFSHFSENITTFLTDTLIPTTDLFITRAEKKENVKKFMNPELCDISEDLVFTEPYWDYKKRNIILEENMNFAEEYLYKDKMLHLEVAKLRDRYMNYPQALIHGDLHSGSIFANEIGIKVIDPEFAFYGPIGYDSGNVIGNLCLSWLNKEFEETPDHEFIEWIRKAISDIILKLDEKITSKLNECRDDELYTNEFKKYYVDSIIEDTYGYAGTEIIRRVVGDSKVKEVSDVKNLSIRVPMERAMIKIGIHLIKNRYEKIDVDDLQRIIDSEK</sequence>
<dbReference type="Gene3D" id="3.30.200.20">
    <property type="entry name" value="Phosphorylase Kinase, domain 1"/>
    <property type="match status" value="1"/>
</dbReference>
<dbReference type="GO" id="GO:0005524">
    <property type="term" value="F:ATP binding"/>
    <property type="evidence" value="ECO:0007669"/>
    <property type="project" value="UniProtKB-KW"/>
</dbReference>
<dbReference type="RefSeq" id="WP_207599946.1">
    <property type="nucleotide sequence ID" value="NZ_JAFNJU010000007.1"/>
</dbReference>
<evidence type="ECO:0000256" key="2">
    <source>
        <dbReference type="ARBA" id="ARBA00011738"/>
    </source>
</evidence>
<dbReference type="Pfam" id="PF01636">
    <property type="entry name" value="APH"/>
    <property type="match status" value="1"/>
</dbReference>
<comment type="caution">
    <text evidence="9">The sequence shown here is derived from an EMBL/GenBank/DDBJ whole genome shotgun (WGS) entry which is preliminary data.</text>
</comment>
<dbReference type="EMBL" id="JAFNJU010000007">
    <property type="protein sequence ID" value="MBO1265428.1"/>
    <property type="molecule type" value="Genomic_DNA"/>
</dbReference>
<gene>
    <name evidence="9" type="ORF">J3A84_10335</name>
</gene>
<keyword evidence="7" id="KW-0067">ATP-binding</keyword>
<dbReference type="PANTHER" id="PTHR34273">
    <property type="entry name" value="METHYLTHIORIBOSE KINASE"/>
    <property type="match status" value="1"/>
</dbReference>
<reference evidence="9" key="1">
    <citation type="submission" date="2021-03" db="EMBL/GenBank/DDBJ databases">
        <title>Proteiniclasticum marinus sp. nov., isolated from tidal flat sediment.</title>
        <authorList>
            <person name="Namirimu T."/>
            <person name="Yang J.-A."/>
            <person name="Yang S.-H."/>
            <person name="Kim Y.-J."/>
            <person name="Kwon K.K."/>
        </authorList>
    </citation>
    <scope>NUCLEOTIDE SEQUENCE</scope>
    <source>
        <strain evidence="9">SCR006</strain>
    </source>
</reference>
<dbReference type="NCBIfam" id="TIGR01767">
    <property type="entry name" value="MTRK"/>
    <property type="match status" value="1"/>
</dbReference>
<dbReference type="Gene3D" id="3.90.1200.10">
    <property type="match status" value="1"/>
</dbReference>
<evidence type="ECO:0000256" key="1">
    <source>
        <dbReference type="ARBA" id="ARBA00010165"/>
    </source>
</evidence>
<dbReference type="InterPro" id="IPR011009">
    <property type="entry name" value="Kinase-like_dom_sf"/>
</dbReference>
<feature type="domain" description="Aminoglycoside phosphotransferase" evidence="8">
    <location>
        <begin position="214"/>
        <end position="266"/>
    </location>
</feature>
<dbReference type="PANTHER" id="PTHR34273:SF2">
    <property type="entry name" value="METHYLTHIORIBOSE KINASE"/>
    <property type="match status" value="1"/>
</dbReference>
<evidence type="ECO:0000313" key="10">
    <source>
        <dbReference type="Proteomes" id="UP000664218"/>
    </source>
</evidence>
<keyword evidence="10" id="KW-1185">Reference proteome</keyword>
<dbReference type="Proteomes" id="UP000664218">
    <property type="component" value="Unassembled WGS sequence"/>
</dbReference>
<dbReference type="AlphaFoldDB" id="A0A939HBK0"/>
<dbReference type="EC" id="2.7.1.100" evidence="3"/>